<accession>A0A383BCF3</accession>
<protein>
    <submittedName>
        <fullName evidence="1">Uncharacterized protein</fullName>
    </submittedName>
</protein>
<gene>
    <name evidence="1" type="ORF">METZ01_LOCUS470398</name>
</gene>
<dbReference type="EMBL" id="UINC01199224">
    <property type="protein sequence ID" value="SVE17544.1"/>
    <property type="molecule type" value="Genomic_DNA"/>
</dbReference>
<evidence type="ECO:0000313" key="1">
    <source>
        <dbReference type="EMBL" id="SVE17544.1"/>
    </source>
</evidence>
<reference evidence="1" key="1">
    <citation type="submission" date="2018-05" db="EMBL/GenBank/DDBJ databases">
        <authorList>
            <person name="Lanie J.A."/>
            <person name="Ng W.-L."/>
            <person name="Kazmierczak K.M."/>
            <person name="Andrzejewski T.M."/>
            <person name="Davidsen T.M."/>
            <person name="Wayne K.J."/>
            <person name="Tettelin H."/>
            <person name="Glass J.I."/>
            <person name="Rusch D."/>
            <person name="Podicherti R."/>
            <person name="Tsui H.-C.T."/>
            <person name="Winkler M.E."/>
        </authorList>
    </citation>
    <scope>NUCLEOTIDE SEQUENCE</scope>
</reference>
<feature type="non-terminal residue" evidence="1">
    <location>
        <position position="1"/>
    </location>
</feature>
<name>A0A383BCF3_9ZZZZ</name>
<proteinExistence type="predicted"/>
<dbReference type="AlphaFoldDB" id="A0A383BCF3"/>
<sequence length="49" mass="5718">QPEVLLSYMHVSVEHLLERIHATLPIENLPVYDSMASFAQYFKEIIGWT</sequence>
<organism evidence="1">
    <name type="scientific">marine metagenome</name>
    <dbReference type="NCBI Taxonomy" id="408172"/>
    <lineage>
        <taxon>unclassified sequences</taxon>
        <taxon>metagenomes</taxon>
        <taxon>ecological metagenomes</taxon>
    </lineage>
</organism>